<feature type="domain" description="DUF3566" evidence="2">
    <location>
        <begin position="4"/>
        <end position="115"/>
    </location>
</feature>
<gene>
    <name evidence="3" type="ORF">IPJ89_03225</name>
</gene>
<feature type="transmembrane region" description="Helical" evidence="1">
    <location>
        <begin position="20"/>
        <end position="40"/>
    </location>
</feature>
<keyword evidence="1" id="KW-0472">Membrane</keyword>
<evidence type="ECO:0000256" key="1">
    <source>
        <dbReference type="SAM" id="Phobius"/>
    </source>
</evidence>
<dbReference type="InterPro" id="IPR021949">
    <property type="entry name" value="DUF3566_TM"/>
</dbReference>
<sequence length="116" mass="12392">MRGMILERIDVMSFAKLNAIFGLVVGLAMGVLTLIFTSLLSDFIRSPSIDAALATQQTIAQGPQLIVQLQQLGFFGVIFFLIGGVITGFIVGAVMAFVYNLSAKLVGGVKIELEEP</sequence>
<keyword evidence="1" id="KW-0812">Transmembrane</keyword>
<protein>
    <submittedName>
        <fullName evidence="3">DUF3566 domain-containing protein</fullName>
    </submittedName>
</protein>
<reference evidence="3" key="1">
    <citation type="submission" date="2020-11" db="EMBL/GenBank/DDBJ databases">
        <title>Connecting structure to function with the recovery of over 1000 high-quality activated sludge metagenome-assembled genomes encoding full-length rRNA genes using long-read sequencing.</title>
        <authorList>
            <person name="Singleton C.M."/>
            <person name="Petriglieri F."/>
            <person name="Kristensen J.M."/>
            <person name="Kirkegaard R.H."/>
            <person name="Michaelsen T.Y."/>
            <person name="Andersen M.H."/>
            <person name="Karst S.M."/>
            <person name="Dueholm M.S."/>
            <person name="Nielsen P.H."/>
            <person name="Albertsen M."/>
        </authorList>
    </citation>
    <scope>NUCLEOTIDE SEQUENCE</scope>
    <source>
        <strain evidence="3">Fred_18-Q3-R57-64_BAT3C.431</strain>
    </source>
</reference>
<feature type="transmembrane region" description="Helical" evidence="1">
    <location>
        <begin position="72"/>
        <end position="101"/>
    </location>
</feature>
<name>A0A7T9DIU1_9ARCH</name>
<evidence type="ECO:0000313" key="3">
    <source>
        <dbReference type="EMBL" id="QQR92148.1"/>
    </source>
</evidence>
<accession>A0A7T9DIU1</accession>
<evidence type="ECO:0000259" key="2">
    <source>
        <dbReference type="Pfam" id="PF12089"/>
    </source>
</evidence>
<dbReference type="Pfam" id="PF12089">
    <property type="entry name" value="DUF3566"/>
    <property type="match status" value="1"/>
</dbReference>
<dbReference type="EMBL" id="CP064981">
    <property type="protein sequence ID" value="QQR92148.1"/>
    <property type="molecule type" value="Genomic_DNA"/>
</dbReference>
<dbReference type="Proteomes" id="UP000596004">
    <property type="component" value="Chromosome"/>
</dbReference>
<proteinExistence type="predicted"/>
<keyword evidence="1" id="KW-1133">Transmembrane helix</keyword>
<organism evidence="3">
    <name type="scientific">Candidatus Iainarchaeum sp</name>
    <dbReference type="NCBI Taxonomy" id="3101447"/>
    <lineage>
        <taxon>Archaea</taxon>
        <taxon>Candidatus Iainarchaeota</taxon>
        <taxon>Candidatus Iainarchaeia</taxon>
        <taxon>Candidatus Iainarchaeales</taxon>
        <taxon>Candidatus Iainarchaeaceae</taxon>
        <taxon>Candidatus Iainarchaeum</taxon>
    </lineage>
</organism>
<dbReference type="AlphaFoldDB" id="A0A7T9DIU1"/>